<dbReference type="PANTHER" id="PTHR39472:SF1">
    <property type="entry name" value="EXPRESSED PROTEIN"/>
    <property type="match status" value="1"/>
</dbReference>
<keyword evidence="2 3" id="KW-0175">Coiled coil</keyword>
<dbReference type="PANTHER" id="PTHR39472">
    <property type="entry name" value="EXPRESSED PROTEIN"/>
    <property type="match status" value="1"/>
</dbReference>
<sequence length="372" mass="41931">MENELVRIWQLVNELSEQLAHNQKMAGTLHSQMHTLKDEAVHTSQGFTLRRYNTDISKEFFESELERQNAQLIIENQTLLHENKQLSILLKEYESTLETIMQKFRTHALAAQQHELTLTRHYEALLMSRDTNTLSTDLRNTANIGQSLHRLAHYLRGLLRTMAGEDPDDPRFQNVDPDYDGSGFGIEDVKELESLLEELDEKSGSYAGLEGRHDWALERESEISRLERENEDLRRMLGIDEPSMAEKGITLDLDRIESGRTLLSRRQTQAESFQRTAYWDTSPGPPTGHLQRPLDLQAGMRVGPYGRRPGTFGPPQPQPPRPFGMAGAGRGVSAALGVGPPSPWQNQPASPAPPVVERSWQPPTGSGLDIGR</sequence>
<dbReference type="InterPro" id="IPR008555">
    <property type="entry name" value="SIKE"/>
</dbReference>
<reference evidence="5 6" key="1">
    <citation type="journal article" date="2019" name="Nat. Ecol. Evol.">
        <title>Megaphylogeny resolves global patterns of mushroom evolution.</title>
        <authorList>
            <person name="Varga T."/>
            <person name="Krizsan K."/>
            <person name="Foldi C."/>
            <person name="Dima B."/>
            <person name="Sanchez-Garcia M."/>
            <person name="Sanchez-Ramirez S."/>
            <person name="Szollosi G.J."/>
            <person name="Szarkandi J.G."/>
            <person name="Papp V."/>
            <person name="Albert L."/>
            <person name="Andreopoulos W."/>
            <person name="Angelini C."/>
            <person name="Antonin V."/>
            <person name="Barry K.W."/>
            <person name="Bougher N.L."/>
            <person name="Buchanan P."/>
            <person name="Buyck B."/>
            <person name="Bense V."/>
            <person name="Catcheside P."/>
            <person name="Chovatia M."/>
            <person name="Cooper J."/>
            <person name="Damon W."/>
            <person name="Desjardin D."/>
            <person name="Finy P."/>
            <person name="Geml J."/>
            <person name="Haridas S."/>
            <person name="Hughes K."/>
            <person name="Justo A."/>
            <person name="Karasinski D."/>
            <person name="Kautmanova I."/>
            <person name="Kiss B."/>
            <person name="Kocsube S."/>
            <person name="Kotiranta H."/>
            <person name="LaButti K.M."/>
            <person name="Lechner B.E."/>
            <person name="Liimatainen K."/>
            <person name="Lipzen A."/>
            <person name="Lukacs Z."/>
            <person name="Mihaltcheva S."/>
            <person name="Morgado L.N."/>
            <person name="Niskanen T."/>
            <person name="Noordeloos M.E."/>
            <person name="Ohm R.A."/>
            <person name="Ortiz-Santana B."/>
            <person name="Ovrebo C."/>
            <person name="Racz N."/>
            <person name="Riley R."/>
            <person name="Savchenko A."/>
            <person name="Shiryaev A."/>
            <person name="Soop K."/>
            <person name="Spirin V."/>
            <person name="Szebenyi C."/>
            <person name="Tomsovsky M."/>
            <person name="Tulloss R.E."/>
            <person name="Uehling J."/>
            <person name="Grigoriev I.V."/>
            <person name="Vagvolgyi C."/>
            <person name="Papp T."/>
            <person name="Martin F.M."/>
            <person name="Miettinen O."/>
            <person name="Hibbett D.S."/>
            <person name="Nagy L.G."/>
        </authorList>
    </citation>
    <scope>NUCLEOTIDE SEQUENCE [LARGE SCALE GENOMIC DNA]</scope>
    <source>
        <strain evidence="5 6">FP101781</strain>
    </source>
</reference>
<dbReference type="Pfam" id="PF05769">
    <property type="entry name" value="SIKE"/>
    <property type="match status" value="1"/>
</dbReference>
<evidence type="ECO:0000256" key="4">
    <source>
        <dbReference type="SAM" id="MobiDB-lite"/>
    </source>
</evidence>
<comment type="caution">
    <text evidence="5">The sequence shown here is derived from an EMBL/GenBank/DDBJ whole genome shotgun (WGS) entry which is preliminary data.</text>
</comment>
<dbReference type="STRING" id="71717.A0A4Y7TX57"/>
<comment type="similarity">
    <text evidence="1">Belongs to the SIKE family.</text>
</comment>
<evidence type="ECO:0000256" key="2">
    <source>
        <dbReference type="ARBA" id="ARBA00023054"/>
    </source>
</evidence>
<feature type="region of interest" description="Disordered" evidence="4">
    <location>
        <begin position="306"/>
        <end position="372"/>
    </location>
</feature>
<name>A0A4Y7TX57_COPMI</name>
<keyword evidence="6" id="KW-1185">Reference proteome</keyword>
<feature type="coiled-coil region" evidence="3">
    <location>
        <begin position="62"/>
        <end position="103"/>
    </location>
</feature>
<proteinExistence type="inferred from homology"/>
<organism evidence="5 6">
    <name type="scientific">Coprinellus micaceus</name>
    <name type="common">Glistening ink-cap mushroom</name>
    <name type="synonym">Coprinus micaceus</name>
    <dbReference type="NCBI Taxonomy" id="71717"/>
    <lineage>
        <taxon>Eukaryota</taxon>
        <taxon>Fungi</taxon>
        <taxon>Dikarya</taxon>
        <taxon>Basidiomycota</taxon>
        <taxon>Agaricomycotina</taxon>
        <taxon>Agaricomycetes</taxon>
        <taxon>Agaricomycetidae</taxon>
        <taxon>Agaricales</taxon>
        <taxon>Agaricineae</taxon>
        <taxon>Psathyrellaceae</taxon>
        <taxon>Coprinellus</taxon>
    </lineage>
</organism>
<evidence type="ECO:0000256" key="1">
    <source>
        <dbReference type="ARBA" id="ARBA00005537"/>
    </source>
</evidence>
<evidence type="ECO:0000313" key="5">
    <source>
        <dbReference type="EMBL" id="TEB38750.1"/>
    </source>
</evidence>
<dbReference type="EMBL" id="QPFP01000002">
    <property type="protein sequence ID" value="TEB38750.1"/>
    <property type="molecule type" value="Genomic_DNA"/>
</dbReference>
<feature type="coiled-coil region" evidence="3">
    <location>
        <begin position="192"/>
        <end position="236"/>
    </location>
</feature>
<dbReference type="AlphaFoldDB" id="A0A4Y7TX57"/>
<evidence type="ECO:0000256" key="3">
    <source>
        <dbReference type="SAM" id="Coils"/>
    </source>
</evidence>
<gene>
    <name evidence="5" type="ORF">FA13DRAFT_1751363</name>
</gene>
<dbReference type="OrthoDB" id="21214at2759"/>
<accession>A0A4Y7TX57</accession>
<dbReference type="Proteomes" id="UP000298030">
    <property type="component" value="Unassembled WGS sequence"/>
</dbReference>
<evidence type="ECO:0000313" key="6">
    <source>
        <dbReference type="Proteomes" id="UP000298030"/>
    </source>
</evidence>
<protein>
    <submittedName>
        <fullName evidence="5">Uncharacterized protein</fullName>
    </submittedName>
</protein>
<feature type="compositionally biased region" description="Pro residues" evidence="4">
    <location>
        <begin position="312"/>
        <end position="322"/>
    </location>
</feature>